<dbReference type="NCBIfam" id="TIGR01414">
    <property type="entry name" value="autotrans_barl"/>
    <property type="match status" value="1"/>
</dbReference>
<feature type="signal peptide" evidence="2">
    <location>
        <begin position="1"/>
        <end position="34"/>
    </location>
</feature>
<evidence type="ECO:0000259" key="3">
    <source>
        <dbReference type="PROSITE" id="PS51208"/>
    </source>
</evidence>
<dbReference type="PROSITE" id="PS51208">
    <property type="entry name" value="AUTOTRANSPORTER"/>
    <property type="match status" value="1"/>
</dbReference>
<dbReference type="Pfam" id="PF03797">
    <property type="entry name" value="Autotransporter"/>
    <property type="match status" value="1"/>
</dbReference>
<dbReference type="RefSeq" id="WP_239370558.1">
    <property type="nucleotide sequence ID" value="NZ_JAKREW010000068.1"/>
</dbReference>
<dbReference type="SMART" id="SM00869">
    <property type="entry name" value="Autotransporter"/>
    <property type="match status" value="1"/>
</dbReference>
<dbReference type="InterPro" id="IPR006315">
    <property type="entry name" value="OM_autotransptr_brl_dom"/>
</dbReference>
<dbReference type="Pfam" id="PF12951">
    <property type="entry name" value="PATR"/>
    <property type="match status" value="6"/>
</dbReference>
<accession>A0ABS9QNN4</accession>
<name>A0ABS9QNN4_9HYPH</name>
<keyword evidence="1 2" id="KW-0732">Signal</keyword>
<dbReference type="InterPro" id="IPR012332">
    <property type="entry name" value="Autotransporter_pectin_lyase_C"/>
</dbReference>
<dbReference type="InterPro" id="IPR051551">
    <property type="entry name" value="Autotransporter_adhesion"/>
</dbReference>
<dbReference type="EMBL" id="JAKREW010000068">
    <property type="protein sequence ID" value="MCG7509060.1"/>
    <property type="molecule type" value="Genomic_DNA"/>
</dbReference>
<evidence type="ECO:0000313" key="4">
    <source>
        <dbReference type="EMBL" id="MCG7509060.1"/>
    </source>
</evidence>
<feature type="chain" id="PRO_5047174575" evidence="2">
    <location>
        <begin position="35"/>
        <end position="1583"/>
    </location>
</feature>
<feature type="domain" description="Autotransporter" evidence="3">
    <location>
        <begin position="1307"/>
        <end position="1583"/>
    </location>
</feature>
<evidence type="ECO:0000256" key="1">
    <source>
        <dbReference type="ARBA" id="ARBA00022729"/>
    </source>
</evidence>
<dbReference type="NCBIfam" id="TIGR02601">
    <property type="entry name" value="autotrns_rpt"/>
    <property type="match status" value="5"/>
</dbReference>
<dbReference type="InterPro" id="IPR013425">
    <property type="entry name" value="Autotrns_rpt"/>
</dbReference>
<dbReference type="InterPro" id="IPR036709">
    <property type="entry name" value="Autotransporte_beta_dom_sf"/>
</dbReference>
<proteinExistence type="predicted"/>
<dbReference type="InterPro" id="IPR005546">
    <property type="entry name" value="Autotransporte_beta"/>
</dbReference>
<dbReference type="PANTHER" id="PTHR35037">
    <property type="entry name" value="C-TERMINAL REGION OF AIDA-LIKE PROTEIN"/>
    <property type="match status" value="1"/>
</dbReference>
<dbReference type="PANTHER" id="PTHR35037:SF3">
    <property type="entry name" value="C-TERMINAL REGION OF AIDA-LIKE PROTEIN"/>
    <property type="match status" value="1"/>
</dbReference>
<gene>
    <name evidence="4" type="ORF">L4923_28900</name>
</gene>
<dbReference type="Gene3D" id="2.40.128.130">
    <property type="entry name" value="Autotransporter beta-domain"/>
    <property type="match status" value="1"/>
</dbReference>
<protein>
    <submittedName>
        <fullName evidence="4">Autotransporter domain-containing protein</fullName>
    </submittedName>
</protein>
<dbReference type="Proteomes" id="UP001201701">
    <property type="component" value="Unassembled WGS sequence"/>
</dbReference>
<dbReference type="InterPro" id="IPR011050">
    <property type="entry name" value="Pectin_lyase_fold/virulence"/>
</dbReference>
<organism evidence="4 5">
    <name type="scientific">Mesorhizobium retamae</name>
    <dbReference type="NCBI Taxonomy" id="2912854"/>
    <lineage>
        <taxon>Bacteria</taxon>
        <taxon>Pseudomonadati</taxon>
        <taxon>Pseudomonadota</taxon>
        <taxon>Alphaproteobacteria</taxon>
        <taxon>Hyphomicrobiales</taxon>
        <taxon>Phyllobacteriaceae</taxon>
        <taxon>Mesorhizobium</taxon>
    </lineage>
</organism>
<keyword evidence="5" id="KW-1185">Reference proteome</keyword>
<dbReference type="Gene3D" id="2.160.20.20">
    <property type="match status" value="2"/>
</dbReference>
<evidence type="ECO:0000313" key="5">
    <source>
        <dbReference type="Proteomes" id="UP001201701"/>
    </source>
</evidence>
<reference evidence="4 5" key="1">
    <citation type="submission" date="2022-02" db="EMBL/GenBank/DDBJ databases">
        <title>Draft genome sequence of Mezorhizobium retamae strain IRAMC:0171 isolated from Retama raetam nodules.</title>
        <authorList>
            <person name="Bengaied R."/>
            <person name="Sbissi I."/>
            <person name="Huber K."/>
            <person name="Ghodbane F."/>
            <person name="Nouioui I."/>
            <person name="Tarhouni M."/>
            <person name="Gtari M."/>
        </authorList>
    </citation>
    <scope>NUCLEOTIDE SEQUENCE [LARGE SCALE GENOMIC DNA]</scope>
    <source>
        <strain evidence="4 5">IRAMC:0171</strain>
    </source>
</reference>
<evidence type="ECO:0000256" key="2">
    <source>
        <dbReference type="SAM" id="SignalP"/>
    </source>
</evidence>
<sequence length="1583" mass="156882">MSTVRHSKRNAYFAGVSFAALVAAQLSDAPVALAADFTAGTEQQLRDAIAAANASSDAASTITLTGSFSVLTNTTPLPTPSKTITINTQGFELLGQSVSGATASIAFSGAFPSGTLNLEGNFKGGDQSGTSPAGGLFINGLTPGGNGGAVVNNGTITGGDATTAAAIGSFAAGVTGGVTLTNNGSIIGGTGMGGGAGNNFAGVSISGTNNVLINNAGATIQGGNSTQGFAGAGVFMSFAGSTPTVTNYGTIQGGSNLSGTAAGNGAIAIRTSGGTITNHGILIGGNQAAAIRGDGASSIGSIINSGTIQAGAGSTNAITLGGVAGWLSLELRAGSTIIGNVLAGNGTNDIFRLGGTTDSTFDASAIGPGAQYRNFDTFEKTGTSTWTLTGSTNAVTPWTISQGTLSISADGQLGDPSATLTLNGGTLRMTAATASMRAVVLAADGTVETDATTSGLAGVISGAGRLTKTGAGTLVLGNTNSYSGGTTIADGTLSVLADDNLGGGDLTFDGGVLQVGGNAFSSTVRTINWGANGGGFDILDASNSFVVSQTLNGPGGLTKSGAGTLVLSGTNGYSGGTTINDGTLSISSDANLGGGSLTFAGGTLQATADIATARNITLAGNGTVLTDIGTMLTLSGTVSGTGGLIKSGQGILTLTGANTYAGTTTIDDGTLRLGNGGTSGSIAGNVVNNSGLTFNRSDAVTFGGLISGNGIVQHVGTGVTTLTGANSYTGNTFVLNGTLLVNGDQTAATGQTIVANTAALGGSGTIGGDVTMADGTTLAPGNLGIAPGTLTINGNLTLSDFTRLGYGFGQANVPGGALNDLVKVGGNLTLDGKLSVRLAPGGTFDAGIYRIASYGGTLTDNTLDIASVPSSTAPGTLFVQTAVDKQVNLVNTAGLNLTFWDPLDAQSNPGNNGRIVGGAGIWRNDVANNNWTTRDGAVNAPWADGNFAVFQGPAGTVTVDNSGTAPVAVSGMQFADNGYVIAGDALTLVGTPGTVIRVGDGSSAGAGYTATISAALQGNSQLIKTDLGTLKLTGDSSGFAGGAAVKQGILSVDGKLGGTVDVLVGGRLQGNGTVGSLNVVNGGVVAPGNSIGTLNVTGDMSLAAGSTYEVEIAGNGTSDRIAATGKATLGGGQVAVTALDAQTSYQNGQTYTILTAAGGVTGSFDPAVLSRSAFLDASLLQSANAVDLKIAIKGSKPEEPREKPVFVTVADTYNRKQTAGALDTLQQSGQSLALYNKLLPLSADEARAAFDGLSGEMNASTVTALLEDSRFVREAMNDRLRSAFETVGAVPLMSYGDDGGELTTAAVPSERYGAWGSVFGSWGRFDSDGNAAKLSRSVGGFVTGIDGMIVDDVRLGFLAGYSHSSLKVDDRRSSASTDNYHLGIYGGTQWGALAFRSGLAYTWSEIDSGRQVSFPGFTDSLTGDYRAGTTQVFGELGYGIKAGNIGLEPFANLAYVNVHTNGFTEQGGASALTVESGSNDVTFTTLGIRASTDFDLGTLKATVRGMIGWRHGFGDITPTVSQAFTGSSIFQIAGAPIAKDAATLEAGLDFAIAPRATLGVSYQGQLGSGASDHGVRADFSVKF</sequence>
<comment type="caution">
    <text evidence="4">The sequence shown here is derived from an EMBL/GenBank/DDBJ whole genome shotgun (WGS) entry which is preliminary data.</text>
</comment>
<dbReference type="SUPFAM" id="SSF103515">
    <property type="entry name" value="Autotransporter"/>
    <property type="match status" value="1"/>
</dbReference>
<dbReference type="SUPFAM" id="SSF51126">
    <property type="entry name" value="Pectin lyase-like"/>
    <property type="match status" value="3"/>
</dbReference>